<feature type="domain" description="HTH luxR-type" evidence="1">
    <location>
        <begin position="302"/>
        <end position="359"/>
    </location>
</feature>
<sequence>MSEKSLSNLIGMIYEASIEPGLWPDVLRHLASATPSVAAMISSHDKLAGTTIFHQSFGLNPDYMSVYAEKWSGADNPLVGALLLLEPGEVSGLPALIDFEAFKRHPFYLEWGKPQGYNDAINMMLERTPTRFASVSLIRNHEQGLADAATIKRLRILMPHFLRAIRIGRVLEHASIREETLVRTLDALASAVFLLSSIDEIVHANASAVRLADRGVTPERIVGAYKRCLRGEMGSLGGLMDRGASRGECSFRIETAGGDVFVCHGLPLALGVASRNSKPAATLVVVQAATSTESATKALASLFGLTPREQEVLFSLVEIGGITPTARLLGLSKETVKSHLKALFLKTHTHRQSDLVRLVAGWLTPFGPSV</sequence>
<dbReference type="AlphaFoldDB" id="A0AA42CRQ5"/>
<evidence type="ECO:0000259" key="1">
    <source>
        <dbReference type="SMART" id="SM00421"/>
    </source>
</evidence>
<dbReference type="InterPro" id="IPR000792">
    <property type="entry name" value="Tscrpt_reg_LuxR_C"/>
</dbReference>
<comment type="caution">
    <text evidence="2">The sequence shown here is derived from an EMBL/GenBank/DDBJ whole genome shotgun (WGS) entry which is preliminary data.</text>
</comment>
<keyword evidence="3" id="KW-1185">Reference proteome</keyword>
<dbReference type="InterPro" id="IPR016032">
    <property type="entry name" value="Sig_transdc_resp-reg_C-effctor"/>
</dbReference>
<evidence type="ECO:0000313" key="2">
    <source>
        <dbReference type="EMBL" id="MCW6512710.1"/>
    </source>
</evidence>
<reference evidence="2" key="1">
    <citation type="submission" date="2022-05" db="EMBL/GenBank/DDBJ databases">
        <authorList>
            <person name="Pankratov T."/>
        </authorList>
    </citation>
    <scope>NUCLEOTIDE SEQUENCE</scope>
    <source>
        <strain evidence="2">BP6-180914</strain>
    </source>
</reference>
<organism evidence="2 3">
    <name type="scientific">Lichenifustis flavocetrariae</name>
    <dbReference type="NCBI Taxonomy" id="2949735"/>
    <lineage>
        <taxon>Bacteria</taxon>
        <taxon>Pseudomonadati</taxon>
        <taxon>Pseudomonadota</taxon>
        <taxon>Alphaproteobacteria</taxon>
        <taxon>Hyphomicrobiales</taxon>
        <taxon>Lichenihabitantaceae</taxon>
        <taxon>Lichenifustis</taxon>
    </lineage>
</organism>
<dbReference type="InterPro" id="IPR036388">
    <property type="entry name" value="WH-like_DNA-bd_sf"/>
</dbReference>
<proteinExistence type="predicted"/>
<gene>
    <name evidence="2" type="ORF">M8523_32915</name>
</gene>
<accession>A0AA42CRQ5</accession>
<dbReference type="SUPFAM" id="SSF46894">
    <property type="entry name" value="C-terminal effector domain of the bipartite response regulators"/>
    <property type="match status" value="1"/>
</dbReference>
<dbReference type="EMBL" id="JAMOIM010000061">
    <property type="protein sequence ID" value="MCW6512710.1"/>
    <property type="molecule type" value="Genomic_DNA"/>
</dbReference>
<name>A0AA42CRQ5_9HYPH</name>
<dbReference type="Gene3D" id="1.10.10.10">
    <property type="entry name" value="Winged helix-like DNA-binding domain superfamily/Winged helix DNA-binding domain"/>
    <property type="match status" value="1"/>
</dbReference>
<dbReference type="Proteomes" id="UP001165667">
    <property type="component" value="Unassembled WGS sequence"/>
</dbReference>
<dbReference type="SMART" id="SM00421">
    <property type="entry name" value="HTH_LUXR"/>
    <property type="match status" value="1"/>
</dbReference>
<dbReference type="GO" id="GO:0003677">
    <property type="term" value="F:DNA binding"/>
    <property type="evidence" value="ECO:0007669"/>
    <property type="project" value="InterPro"/>
</dbReference>
<dbReference type="GO" id="GO:0006355">
    <property type="term" value="P:regulation of DNA-templated transcription"/>
    <property type="evidence" value="ECO:0007669"/>
    <property type="project" value="InterPro"/>
</dbReference>
<dbReference type="Pfam" id="PF00196">
    <property type="entry name" value="GerE"/>
    <property type="match status" value="1"/>
</dbReference>
<evidence type="ECO:0000313" key="3">
    <source>
        <dbReference type="Proteomes" id="UP001165667"/>
    </source>
</evidence>
<protein>
    <recommendedName>
        <fullName evidence="1">HTH luxR-type domain-containing protein</fullName>
    </recommendedName>
</protein>
<dbReference type="RefSeq" id="WP_282589085.1">
    <property type="nucleotide sequence ID" value="NZ_JAMOIM010000061.1"/>
</dbReference>